<feature type="chain" id="PRO_5046822316" evidence="2">
    <location>
        <begin position="16"/>
        <end position="442"/>
    </location>
</feature>
<feature type="compositionally biased region" description="Pro residues" evidence="1">
    <location>
        <begin position="205"/>
        <end position="219"/>
    </location>
</feature>
<feature type="compositionally biased region" description="Pro residues" evidence="1">
    <location>
        <begin position="229"/>
        <end position="241"/>
    </location>
</feature>
<dbReference type="EMBL" id="JAQNDL010000002">
    <property type="protein sequence ID" value="MDC0718841.1"/>
    <property type="molecule type" value="Genomic_DNA"/>
</dbReference>
<accession>A0ABT5DYY1</accession>
<protein>
    <submittedName>
        <fullName evidence="3">Uncharacterized protein</fullName>
    </submittedName>
</protein>
<dbReference type="RefSeq" id="WP_272087350.1">
    <property type="nucleotide sequence ID" value="NZ_JAQNDL010000002.1"/>
</dbReference>
<name>A0ABT5DYY1_9BACT</name>
<evidence type="ECO:0000256" key="1">
    <source>
        <dbReference type="SAM" id="MobiDB-lite"/>
    </source>
</evidence>
<keyword evidence="2" id="KW-0732">Signal</keyword>
<feature type="region of interest" description="Disordered" evidence="1">
    <location>
        <begin position="120"/>
        <end position="247"/>
    </location>
</feature>
<feature type="compositionally biased region" description="Low complexity" evidence="1">
    <location>
        <begin position="178"/>
        <end position="189"/>
    </location>
</feature>
<sequence>MLALPALVFARLSFAAPPVDLDWQAPRECPPAVAVVDMVGALLRQPTGDAVPARAVARAVVTRTGARWQLRLVSRGQGRGADYRRTIHAESCQDLARATALLIAIHLDPLSVSRRLPADLSPRTSSAASPDLSPRPSAAASPDLSPRPSSTSPGDRSSLPDDLSPRTSSTSANDPPLSSDMSPGTSSTSPSPPPSDMSPGTSSPPVLPPDPSPGIPAPDPSARSLTPPLLAPRPPVAPRSPPLGSDDLFEETAEITAARRPPAPAATPRVLGHLRLEGGLDAGVLPTTGGFAGLFGGVSLPRLRLEAGIVGTPLRILPVQGDSAGGRFDRLGAVIRVCPTWHPRPALAFLLCAGAEVGAIRGVALAVSAPNPRWAPWAGFSLGPALRWRASGPVGLWLSVEGLLAVNRPGFTVHADELVYRSGRAGLRIGFGLDLQFGPRNR</sequence>
<gene>
    <name evidence="3" type="ORF">POL25_18200</name>
</gene>
<proteinExistence type="predicted"/>
<comment type="caution">
    <text evidence="3">The sequence shown here is derived from an EMBL/GenBank/DDBJ whole genome shotgun (WGS) entry which is preliminary data.</text>
</comment>
<dbReference type="Proteomes" id="UP001221686">
    <property type="component" value="Unassembled WGS sequence"/>
</dbReference>
<keyword evidence="4" id="KW-1185">Reference proteome</keyword>
<evidence type="ECO:0000313" key="3">
    <source>
        <dbReference type="EMBL" id="MDC0718841.1"/>
    </source>
</evidence>
<evidence type="ECO:0000256" key="2">
    <source>
        <dbReference type="SAM" id="SignalP"/>
    </source>
</evidence>
<reference evidence="3 4" key="1">
    <citation type="submission" date="2022-11" db="EMBL/GenBank/DDBJ databases">
        <title>Minimal conservation of predation-associated metabolite biosynthetic gene clusters underscores biosynthetic potential of Myxococcota including descriptions for ten novel species: Archangium lansinium sp. nov., Myxococcus landrumus sp. nov., Nannocystis bai.</title>
        <authorList>
            <person name="Ahearne A."/>
            <person name="Stevens C."/>
            <person name="Dowd S."/>
        </authorList>
    </citation>
    <scope>NUCLEOTIDE SEQUENCE [LARGE SCALE GENOMIC DNA]</scope>
    <source>
        <strain evidence="3 4">BB15-2</strain>
    </source>
</reference>
<feature type="signal peptide" evidence="2">
    <location>
        <begin position="1"/>
        <end position="15"/>
    </location>
</feature>
<evidence type="ECO:0000313" key="4">
    <source>
        <dbReference type="Proteomes" id="UP001221686"/>
    </source>
</evidence>
<organism evidence="3 4">
    <name type="scientific">Nannocystis bainbridge</name>
    <dbReference type="NCBI Taxonomy" id="2995303"/>
    <lineage>
        <taxon>Bacteria</taxon>
        <taxon>Pseudomonadati</taxon>
        <taxon>Myxococcota</taxon>
        <taxon>Polyangia</taxon>
        <taxon>Nannocystales</taxon>
        <taxon>Nannocystaceae</taxon>
        <taxon>Nannocystis</taxon>
    </lineage>
</organism>